<feature type="domain" description="PB1" evidence="11">
    <location>
        <begin position="156"/>
        <end position="255"/>
    </location>
</feature>
<comment type="subunit">
    <text evidence="9">Homodimers and heterodimers.</text>
</comment>
<dbReference type="Gene3D" id="3.10.20.90">
    <property type="entry name" value="Phosphatidylinositol 3-kinase Catalytic Subunit, Chain A, domain 1"/>
    <property type="match status" value="1"/>
</dbReference>
<keyword evidence="7 9" id="KW-0927">Auxin signaling pathway</keyword>
<gene>
    <name evidence="12" type="ORF">Bca52824_017178</name>
</gene>
<keyword evidence="13" id="KW-1185">Reference proteome</keyword>
<dbReference type="EMBL" id="JAAMPC010000004">
    <property type="protein sequence ID" value="KAG2314056.1"/>
    <property type="molecule type" value="Genomic_DNA"/>
</dbReference>
<evidence type="ECO:0000313" key="13">
    <source>
        <dbReference type="Proteomes" id="UP000886595"/>
    </source>
</evidence>
<dbReference type="FunFam" id="3.10.20.90:FF:000225">
    <property type="entry name" value="Auxin-responsive protein"/>
    <property type="match status" value="1"/>
</dbReference>
<accession>A0A8X7VMI0</accession>
<proteinExistence type="inferred from homology"/>
<evidence type="ECO:0000313" key="12">
    <source>
        <dbReference type="EMBL" id="KAG2314056.1"/>
    </source>
</evidence>
<evidence type="ECO:0000256" key="1">
    <source>
        <dbReference type="ARBA" id="ARBA00004123"/>
    </source>
</evidence>
<evidence type="ECO:0000256" key="3">
    <source>
        <dbReference type="ARBA" id="ARBA00022491"/>
    </source>
</evidence>
<comment type="function">
    <text evidence="8">Aux/IAA proteins are short-lived transcriptional factors that function as repressors of early auxin response genes at low auxin concentrations. Repression is thought to result from the interaction with auxin response factors (ARFs), proteins that bind to the auxin-responsive promoter element (AuxRE). Formation of heterodimers with ARF proteins may alter their ability to modulate early auxin response genes expression.</text>
</comment>
<evidence type="ECO:0000256" key="2">
    <source>
        <dbReference type="ARBA" id="ARBA00006728"/>
    </source>
</evidence>
<evidence type="ECO:0000256" key="9">
    <source>
        <dbReference type="RuleBase" id="RU004549"/>
    </source>
</evidence>
<dbReference type="InterPro" id="IPR033389">
    <property type="entry name" value="AUX/IAA_dom"/>
</dbReference>
<comment type="similarity">
    <text evidence="2 9">Belongs to the Aux/IAA family.</text>
</comment>
<organism evidence="12 13">
    <name type="scientific">Brassica carinata</name>
    <name type="common">Ethiopian mustard</name>
    <name type="synonym">Abyssinian cabbage</name>
    <dbReference type="NCBI Taxonomy" id="52824"/>
    <lineage>
        <taxon>Eukaryota</taxon>
        <taxon>Viridiplantae</taxon>
        <taxon>Streptophyta</taxon>
        <taxon>Embryophyta</taxon>
        <taxon>Tracheophyta</taxon>
        <taxon>Spermatophyta</taxon>
        <taxon>Magnoliopsida</taxon>
        <taxon>eudicotyledons</taxon>
        <taxon>Gunneridae</taxon>
        <taxon>Pentapetalae</taxon>
        <taxon>rosids</taxon>
        <taxon>malvids</taxon>
        <taxon>Brassicales</taxon>
        <taxon>Brassicaceae</taxon>
        <taxon>Brassiceae</taxon>
        <taxon>Brassica</taxon>
    </lineage>
</organism>
<comment type="caution">
    <text evidence="12">The sequence shown here is derived from an EMBL/GenBank/DDBJ whole genome shotgun (WGS) entry which is preliminary data.</text>
</comment>
<dbReference type="GO" id="GO:0009734">
    <property type="term" value="P:auxin-activated signaling pathway"/>
    <property type="evidence" value="ECO:0007669"/>
    <property type="project" value="UniProtKB-UniRule"/>
</dbReference>
<dbReference type="SUPFAM" id="SSF54277">
    <property type="entry name" value="CAD &amp; PB1 domains"/>
    <property type="match status" value="1"/>
</dbReference>
<dbReference type="InterPro" id="IPR053793">
    <property type="entry name" value="PB1-like"/>
</dbReference>
<keyword evidence="5 9" id="KW-0804">Transcription</keyword>
<keyword evidence="4 9" id="KW-0805">Transcription regulation</keyword>
<dbReference type="OrthoDB" id="615826at2759"/>
<dbReference type="GO" id="GO:0005634">
    <property type="term" value="C:nucleus"/>
    <property type="evidence" value="ECO:0007669"/>
    <property type="project" value="UniProtKB-SubCell"/>
</dbReference>
<feature type="compositionally biased region" description="Polar residues" evidence="10">
    <location>
        <begin position="116"/>
        <end position="131"/>
    </location>
</feature>
<keyword evidence="3 9" id="KW-0678">Repressor</keyword>
<sequence length="274" mass="30606">MEGSSRNGEISPKLLHLIPQGRRNWFHDDKTSVYNREEKKLELKLGPPGEDEDEDGSSLIRRIKTEPKDKCILSLAGNKHFSSSIITTNKPTSQKRNAPGPVVGWPPVRSFRKNLANGSSSKLGKESTSNGVVLKNQKCDDDDGKEKTKEPKRQGGLFVKINMYGVPIGRKVDLSAHNTYEQLSLTVDKLFRGLLAAQRESLSFGKEEKPITGLLDGNGEYTLTYEDNEGDKMLVGDVPWHMFVSSVKRLRVIKTSEILSSLTYGNSKQEKMRS</sequence>
<dbReference type="Proteomes" id="UP000886595">
    <property type="component" value="Unassembled WGS sequence"/>
</dbReference>
<keyword evidence="6 9" id="KW-0539">Nucleus</keyword>
<evidence type="ECO:0000256" key="6">
    <source>
        <dbReference type="ARBA" id="ARBA00023242"/>
    </source>
</evidence>
<feature type="region of interest" description="Disordered" evidence="10">
    <location>
        <begin position="84"/>
        <end position="152"/>
    </location>
</feature>
<dbReference type="PANTHER" id="PTHR31734">
    <property type="entry name" value="AUXIN-RESPONSIVE PROTEIN IAA17"/>
    <property type="match status" value="1"/>
</dbReference>
<evidence type="ECO:0000256" key="5">
    <source>
        <dbReference type="ARBA" id="ARBA00023163"/>
    </source>
</evidence>
<dbReference type="PROSITE" id="PS51745">
    <property type="entry name" value="PB1"/>
    <property type="match status" value="1"/>
</dbReference>
<evidence type="ECO:0000256" key="10">
    <source>
        <dbReference type="SAM" id="MobiDB-lite"/>
    </source>
</evidence>
<evidence type="ECO:0000256" key="8">
    <source>
        <dbReference type="ARBA" id="ARBA00025283"/>
    </source>
</evidence>
<dbReference type="Pfam" id="PF02309">
    <property type="entry name" value="AUX_IAA"/>
    <property type="match status" value="1"/>
</dbReference>
<reference evidence="12 13" key="1">
    <citation type="submission" date="2020-02" db="EMBL/GenBank/DDBJ databases">
        <authorList>
            <person name="Ma Q."/>
            <person name="Huang Y."/>
            <person name="Song X."/>
            <person name="Pei D."/>
        </authorList>
    </citation>
    <scope>NUCLEOTIDE SEQUENCE [LARGE SCALE GENOMIC DNA]</scope>
    <source>
        <strain evidence="12">Sxm20200214</strain>
        <tissue evidence="12">Leaf</tissue>
    </source>
</reference>
<dbReference type="PANTHER" id="PTHR31734:SF148">
    <property type="entry name" value="AUXIN-RESPONSIVE PROTEIN"/>
    <property type="match status" value="1"/>
</dbReference>
<name>A0A8X7VMI0_BRACI</name>
<dbReference type="InterPro" id="IPR003311">
    <property type="entry name" value="AUX_IAA"/>
</dbReference>
<feature type="compositionally biased region" description="Polar residues" evidence="10">
    <location>
        <begin position="84"/>
        <end position="96"/>
    </location>
</feature>
<protein>
    <recommendedName>
        <fullName evidence="9">Auxin-responsive protein</fullName>
    </recommendedName>
</protein>
<dbReference type="AlphaFoldDB" id="A0A8X7VMI0"/>
<evidence type="ECO:0000256" key="4">
    <source>
        <dbReference type="ARBA" id="ARBA00023015"/>
    </source>
</evidence>
<evidence type="ECO:0000259" key="11">
    <source>
        <dbReference type="PROSITE" id="PS51745"/>
    </source>
</evidence>
<comment type="subcellular location">
    <subcellularLocation>
        <location evidence="1 9">Nucleus</location>
    </subcellularLocation>
</comment>
<evidence type="ECO:0000256" key="7">
    <source>
        <dbReference type="ARBA" id="ARBA00023294"/>
    </source>
</evidence>
<dbReference type="GO" id="GO:0006355">
    <property type="term" value="P:regulation of DNA-templated transcription"/>
    <property type="evidence" value="ECO:0007669"/>
    <property type="project" value="InterPro"/>
</dbReference>